<dbReference type="GO" id="GO:0000976">
    <property type="term" value="F:transcription cis-regulatory region binding"/>
    <property type="evidence" value="ECO:0007669"/>
    <property type="project" value="TreeGrafter"/>
</dbReference>
<proteinExistence type="predicted"/>
<evidence type="ECO:0000259" key="4">
    <source>
        <dbReference type="PROSITE" id="PS50932"/>
    </source>
</evidence>
<dbReference type="InterPro" id="IPR046335">
    <property type="entry name" value="LacI/GalR-like_sensor"/>
</dbReference>
<keyword evidence="3" id="KW-0804">Transcription</keyword>
<dbReference type="PROSITE" id="PS00356">
    <property type="entry name" value="HTH_LACI_1"/>
    <property type="match status" value="1"/>
</dbReference>
<dbReference type="Gene3D" id="1.10.260.40">
    <property type="entry name" value="lambda repressor-like DNA-binding domains"/>
    <property type="match status" value="1"/>
</dbReference>
<dbReference type="EMBL" id="HF951689">
    <property type="protein sequence ID" value="CCW36377.1"/>
    <property type="molecule type" value="Genomic_DNA"/>
</dbReference>
<accession>S0F024</accession>
<dbReference type="PATRIC" id="fig|1303518.3.peg.2684"/>
<dbReference type="eggNOG" id="COG1609">
    <property type="taxonomic scope" value="Bacteria"/>
</dbReference>
<dbReference type="Pfam" id="PF13377">
    <property type="entry name" value="Peripla_BP_3"/>
    <property type="match status" value="1"/>
</dbReference>
<dbReference type="PROSITE" id="PS50932">
    <property type="entry name" value="HTH_LACI_2"/>
    <property type="match status" value="1"/>
</dbReference>
<evidence type="ECO:0000256" key="2">
    <source>
        <dbReference type="ARBA" id="ARBA00023125"/>
    </source>
</evidence>
<dbReference type="CDD" id="cd06267">
    <property type="entry name" value="PBP1_LacI_sugar_binding-like"/>
    <property type="match status" value="1"/>
</dbReference>
<dbReference type="Proteomes" id="UP000014227">
    <property type="component" value="Chromosome I"/>
</dbReference>
<dbReference type="Pfam" id="PF00356">
    <property type="entry name" value="LacI"/>
    <property type="match status" value="1"/>
</dbReference>
<keyword evidence="2" id="KW-0238">DNA-binding</keyword>
<feature type="domain" description="HTH lacI-type" evidence="4">
    <location>
        <begin position="3"/>
        <end position="59"/>
    </location>
</feature>
<organism evidence="5 6">
    <name type="scientific">Chthonomonas calidirosea (strain DSM 23976 / ICMP 18418 / T49)</name>
    <dbReference type="NCBI Taxonomy" id="1303518"/>
    <lineage>
        <taxon>Bacteria</taxon>
        <taxon>Bacillati</taxon>
        <taxon>Armatimonadota</taxon>
        <taxon>Chthonomonadia</taxon>
        <taxon>Chthonomonadales</taxon>
        <taxon>Chthonomonadaceae</taxon>
        <taxon>Chthonomonas</taxon>
    </lineage>
</organism>
<dbReference type="HOGENOM" id="CLU_037628_6_1_0"/>
<name>S0F024_CHTCT</name>
<keyword evidence="6" id="KW-1185">Reference proteome</keyword>
<dbReference type="RefSeq" id="WP_016483886.1">
    <property type="nucleotide sequence ID" value="NC_021487.1"/>
</dbReference>
<dbReference type="GO" id="GO:0003700">
    <property type="term" value="F:DNA-binding transcription factor activity"/>
    <property type="evidence" value="ECO:0007669"/>
    <property type="project" value="TreeGrafter"/>
</dbReference>
<evidence type="ECO:0000313" key="5">
    <source>
        <dbReference type="EMBL" id="CCW36377.1"/>
    </source>
</evidence>
<dbReference type="SUPFAM" id="SSF47413">
    <property type="entry name" value="lambda repressor-like DNA-binding domains"/>
    <property type="match status" value="1"/>
</dbReference>
<dbReference type="SUPFAM" id="SSF53822">
    <property type="entry name" value="Periplasmic binding protein-like I"/>
    <property type="match status" value="1"/>
</dbReference>
<dbReference type="AlphaFoldDB" id="S0F024"/>
<dbReference type="Gene3D" id="3.40.50.2300">
    <property type="match status" value="2"/>
</dbReference>
<evidence type="ECO:0000256" key="3">
    <source>
        <dbReference type="ARBA" id="ARBA00023163"/>
    </source>
</evidence>
<dbReference type="FunCoup" id="S0F024">
    <property type="interactions" value="12"/>
</dbReference>
<dbReference type="SMART" id="SM00354">
    <property type="entry name" value="HTH_LACI"/>
    <property type="match status" value="1"/>
</dbReference>
<keyword evidence="1" id="KW-0805">Transcription regulation</keyword>
<dbReference type="PANTHER" id="PTHR30146">
    <property type="entry name" value="LACI-RELATED TRANSCRIPTIONAL REPRESSOR"/>
    <property type="match status" value="1"/>
</dbReference>
<protein>
    <submittedName>
        <fullName evidence="5">Transcriptional regulator, LacI family</fullName>
    </submittedName>
</protein>
<dbReference type="InterPro" id="IPR010982">
    <property type="entry name" value="Lambda_DNA-bd_dom_sf"/>
</dbReference>
<reference evidence="6" key="1">
    <citation type="submission" date="2013-03" db="EMBL/GenBank/DDBJ databases">
        <title>Genome sequence of Chthonomonas calidirosea, the first sequenced genome from the Armatimonadetes phylum (formally candidate division OP10).</title>
        <authorList>
            <person name="Lee K.C.Y."/>
            <person name="Morgan X.C."/>
            <person name="Dunfield P.F."/>
            <person name="Tamas I."/>
            <person name="Houghton K.M."/>
            <person name="Vyssotski M."/>
            <person name="Ryan J.L.J."/>
            <person name="Lagutin K."/>
            <person name="McDonald I.R."/>
            <person name="Stott M.B."/>
        </authorList>
    </citation>
    <scope>NUCLEOTIDE SEQUENCE [LARGE SCALE GENOMIC DNA]</scope>
    <source>
        <strain evidence="6">DSM 23976 / ICMP 18418 / T49</strain>
    </source>
</reference>
<evidence type="ECO:0000313" key="6">
    <source>
        <dbReference type="Proteomes" id="UP000014227"/>
    </source>
</evidence>
<evidence type="ECO:0000256" key="1">
    <source>
        <dbReference type="ARBA" id="ARBA00023015"/>
    </source>
</evidence>
<dbReference type="KEGG" id="ccz:CCALI_02584"/>
<dbReference type="CDD" id="cd01392">
    <property type="entry name" value="HTH_LacI"/>
    <property type="match status" value="1"/>
</dbReference>
<dbReference type="STRING" id="454171.CP488_01507"/>
<dbReference type="OrthoDB" id="308642at2"/>
<dbReference type="InParanoid" id="S0F024"/>
<dbReference type="InterPro" id="IPR000843">
    <property type="entry name" value="HTH_LacI"/>
</dbReference>
<gene>
    <name evidence="5" type="ORF">CCALI_02584</name>
</gene>
<dbReference type="InterPro" id="IPR028082">
    <property type="entry name" value="Peripla_BP_I"/>
</dbReference>
<sequence>MPVSIREVAAAAGVSISTVSKVLNGGGYTDIAPATQERVRQVAQELGYHPRAVARGLVGKRMNSIGIVICHNLPSVTSDPYVGPVLDGILDRNKHYHQKTVIFAEDTWNDAFSKIPLYCDGSCDGLIVFIPLVESPFLERLQKQEIPFLLVGDSREQEHISTVDIDNIAVARLAVAHLLQLGHRRIAMFCGNSAFLSSAQRAEGYRQELAAWGVPYDPSLVWKGQYWEWAGAENAEKLLQMPPSCRPTAIFCQDDRLAAGAYDRLRAAGLQIPRDISIIGLSDYAEAQERGITTVRFPLRQIGAEAVNLLLALIQQQLPRGTAKRLSGELVVRNSTAPPLHKNNE</sequence>
<dbReference type="PANTHER" id="PTHR30146:SF109">
    <property type="entry name" value="HTH-TYPE TRANSCRIPTIONAL REGULATOR GALS"/>
    <property type="match status" value="1"/>
</dbReference>